<dbReference type="Proteomes" id="UP000316584">
    <property type="component" value="Chromosome"/>
</dbReference>
<keyword evidence="1" id="KW-0732">Signal</keyword>
<feature type="signal peptide" evidence="1">
    <location>
        <begin position="1"/>
        <end position="20"/>
    </location>
</feature>
<dbReference type="AlphaFoldDB" id="A0A518N5Z8"/>
<sequence>MIRSSFLSLSLLALAGQAHAIDGFSLGVGVDYSSGDYGGDTTTDILSIPLSARIDSGNLSLRASLPWLHVSGDPNVLPTTGRVNNLNPIGRGRGGLVGIPGGGADQPAERGSTSGIGDLSLAAIYSIPTGGALGVDLAFNAKIATADEDKSLGTGANDYGVAVDLYRDFDGTMLFGGAGYTQLGDSDYIEVDSVLSGNFGVGWRAGSRGRLGLMYDYREAASSNFDDRSDLTGFFSAPARSGGRFQLYVSKGLSDGSPDWGAGASFLQSF</sequence>
<dbReference type="Pfam" id="PF11383">
    <property type="entry name" value="DUF3187"/>
    <property type="match status" value="1"/>
</dbReference>
<keyword evidence="3" id="KW-1185">Reference proteome</keyword>
<feature type="chain" id="PRO_5021977656" evidence="1">
    <location>
        <begin position="21"/>
        <end position="270"/>
    </location>
</feature>
<dbReference type="OrthoDB" id="194048at2"/>
<evidence type="ECO:0000313" key="2">
    <source>
        <dbReference type="EMBL" id="QDW67340.1"/>
    </source>
</evidence>
<protein>
    <submittedName>
        <fullName evidence="2">Transporter</fullName>
    </submittedName>
</protein>
<evidence type="ECO:0000313" key="3">
    <source>
        <dbReference type="Proteomes" id="UP000316584"/>
    </source>
</evidence>
<dbReference type="EMBL" id="CP042218">
    <property type="protein sequence ID" value="QDW67340.1"/>
    <property type="molecule type" value="Genomic_DNA"/>
</dbReference>
<organism evidence="2 3">
    <name type="scientific">Luteimonas granuli</name>
    <dbReference type="NCBI Taxonomy" id="1176533"/>
    <lineage>
        <taxon>Bacteria</taxon>
        <taxon>Pseudomonadati</taxon>
        <taxon>Pseudomonadota</taxon>
        <taxon>Gammaproteobacteria</taxon>
        <taxon>Lysobacterales</taxon>
        <taxon>Lysobacteraceae</taxon>
        <taxon>Luteimonas</taxon>
    </lineage>
</organism>
<accession>A0A518N5Z8</accession>
<dbReference type="KEGG" id="lug:FPZ22_10980"/>
<evidence type="ECO:0000256" key="1">
    <source>
        <dbReference type="SAM" id="SignalP"/>
    </source>
</evidence>
<reference evidence="2 3" key="1">
    <citation type="submission" date="2019-07" db="EMBL/GenBank/DDBJ databases">
        <title>Full genome sequence of Luteimonas sp. Gr-4.</title>
        <authorList>
            <person name="Im W.-T."/>
        </authorList>
    </citation>
    <scope>NUCLEOTIDE SEQUENCE [LARGE SCALE GENOMIC DNA]</scope>
    <source>
        <strain evidence="2 3">Gr-4</strain>
    </source>
</reference>
<proteinExistence type="predicted"/>
<name>A0A518N5Z8_9GAMM</name>
<dbReference type="RefSeq" id="WP_144892939.1">
    <property type="nucleotide sequence ID" value="NZ_CP042218.1"/>
</dbReference>
<dbReference type="InterPro" id="IPR021523">
    <property type="entry name" value="DUF3187"/>
</dbReference>
<gene>
    <name evidence="2" type="ORF">FPZ22_10980</name>
</gene>